<dbReference type="EMBL" id="AP008231">
    <property type="protein sequence ID" value="BAD79301.1"/>
    <property type="molecule type" value="Genomic_DNA"/>
</dbReference>
<evidence type="ECO:0000313" key="11">
    <source>
        <dbReference type="EMBL" id="BAD79301.1"/>
    </source>
</evidence>
<keyword evidence="4" id="KW-0548">Nucleotidyltransferase</keyword>
<evidence type="ECO:0000259" key="9">
    <source>
        <dbReference type="Pfam" id="PF06144"/>
    </source>
</evidence>
<dbReference type="GO" id="GO:0006261">
    <property type="term" value="P:DNA-templated DNA replication"/>
    <property type="evidence" value="ECO:0007669"/>
    <property type="project" value="TreeGrafter"/>
</dbReference>
<dbReference type="RefSeq" id="WP_011243422.1">
    <property type="nucleotide sequence ID" value="NC_006576.1"/>
</dbReference>
<evidence type="ECO:0000259" key="10">
    <source>
        <dbReference type="Pfam" id="PF21694"/>
    </source>
</evidence>
<dbReference type="PANTHER" id="PTHR34388">
    <property type="entry name" value="DNA POLYMERASE III SUBUNIT DELTA"/>
    <property type="match status" value="1"/>
</dbReference>
<dbReference type="InterPro" id="IPR048466">
    <property type="entry name" value="DNA_pol3_delta-like_C"/>
</dbReference>
<dbReference type="Proteomes" id="UP000001175">
    <property type="component" value="Chromosome"/>
</dbReference>
<keyword evidence="3" id="KW-0808">Transferase</keyword>
<gene>
    <name evidence="11" type="primary">holA</name>
    <name evidence="11" type="ordered locus">syc1111_c</name>
</gene>
<dbReference type="Gene3D" id="1.20.272.10">
    <property type="match status" value="1"/>
</dbReference>
<dbReference type="Pfam" id="PF06144">
    <property type="entry name" value="DNA_pol3_delta"/>
    <property type="match status" value="1"/>
</dbReference>
<dbReference type="KEGG" id="syc:syc1111_c"/>
<organism evidence="11 12">
    <name type="scientific">Synechococcus sp. (strain ATCC 27144 / PCC 6301 / SAUG 1402/1)</name>
    <name type="common">Anacystis nidulans</name>
    <dbReference type="NCBI Taxonomy" id="269084"/>
    <lineage>
        <taxon>Bacteria</taxon>
        <taxon>Bacillati</taxon>
        <taxon>Cyanobacteriota</taxon>
        <taxon>Cyanophyceae</taxon>
        <taxon>Synechococcales</taxon>
        <taxon>Synechococcaceae</taxon>
        <taxon>Synechococcus</taxon>
    </lineage>
</organism>
<dbReference type="eggNOG" id="COG1466">
    <property type="taxonomic scope" value="Bacteria"/>
</dbReference>
<protein>
    <recommendedName>
        <fullName evidence="2">DNA polymerase III subunit delta</fullName>
        <ecNumber evidence="1">2.7.7.7</ecNumber>
    </recommendedName>
</protein>
<evidence type="ECO:0000256" key="3">
    <source>
        <dbReference type="ARBA" id="ARBA00022679"/>
    </source>
</evidence>
<dbReference type="SUPFAM" id="SSF52540">
    <property type="entry name" value="P-loop containing nucleoside triphosphate hydrolases"/>
    <property type="match status" value="1"/>
</dbReference>
<dbReference type="PANTHER" id="PTHR34388:SF1">
    <property type="entry name" value="DNA POLYMERASE III SUBUNIT DELTA"/>
    <property type="match status" value="1"/>
</dbReference>
<evidence type="ECO:0000256" key="6">
    <source>
        <dbReference type="ARBA" id="ARBA00022932"/>
    </source>
</evidence>
<evidence type="ECO:0000256" key="1">
    <source>
        <dbReference type="ARBA" id="ARBA00012417"/>
    </source>
</evidence>
<dbReference type="Pfam" id="PF21694">
    <property type="entry name" value="DNA_pol3_delta_C"/>
    <property type="match status" value="1"/>
</dbReference>
<accession>A0A0H3K8J0</accession>
<evidence type="ECO:0000256" key="8">
    <source>
        <dbReference type="ARBA" id="ARBA00049244"/>
    </source>
</evidence>
<name>A0A0H3K8J0_SYNP6</name>
<dbReference type="Gene3D" id="3.40.50.300">
    <property type="entry name" value="P-loop containing nucleotide triphosphate hydrolases"/>
    <property type="match status" value="1"/>
</dbReference>
<dbReference type="AlphaFoldDB" id="A0A0H3K8J0"/>
<evidence type="ECO:0000256" key="7">
    <source>
        <dbReference type="ARBA" id="ARBA00034754"/>
    </source>
</evidence>
<evidence type="ECO:0000256" key="2">
    <source>
        <dbReference type="ARBA" id="ARBA00017703"/>
    </source>
</evidence>
<dbReference type="InterPro" id="IPR027417">
    <property type="entry name" value="P-loop_NTPase"/>
</dbReference>
<dbReference type="GO" id="GO:0003887">
    <property type="term" value="F:DNA-directed DNA polymerase activity"/>
    <property type="evidence" value="ECO:0007669"/>
    <property type="project" value="UniProtKB-KW"/>
</dbReference>
<comment type="similarity">
    <text evidence="7">Belongs to the DNA polymerase HolA subunit family.</text>
</comment>
<evidence type="ECO:0000256" key="4">
    <source>
        <dbReference type="ARBA" id="ARBA00022695"/>
    </source>
</evidence>
<dbReference type="InterPro" id="IPR008921">
    <property type="entry name" value="DNA_pol3_clamp-load_cplx_C"/>
</dbReference>
<evidence type="ECO:0000256" key="5">
    <source>
        <dbReference type="ARBA" id="ARBA00022705"/>
    </source>
</evidence>
<comment type="catalytic activity">
    <reaction evidence="8">
        <text>DNA(n) + a 2'-deoxyribonucleoside 5'-triphosphate = DNA(n+1) + diphosphate</text>
        <dbReference type="Rhea" id="RHEA:22508"/>
        <dbReference type="Rhea" id="RHEA-COMP:17339"/>
        <dbReference type="Rhea" id="RHEA-COMP:17340"/>
        <dbReference type="ChEBI" id="CHEBI:33019"/>
        <dbReference type="ChEBI" id="CHEBI:61560"/>
        <dbReference type="ChEBI" id="CHEBI:173112"/>
        <dbReference type="EC" id="2.7.7.7"/>
    </reaction>
</comment>
<dbReference type="InterPro" id="IPR010372">
    <property type="entry name" value="DNA_pol3_delta_N"/>
</dbReference>
<dbReference type="GO" id="GO:0009360">
    <property type="term" value="C:DNA polymerase III complex"/>
    <property type="evidence" value="ECO:0007669"/>
    <property type="project" value="InterPro"/>
</dbReference>
<reference evidence="11 12" key="1">
    <citation type="journal article" date="2007" name="Photosyn. Res.">
        <title>Complete nucleotide sequence of the freshwater unicellular cyanobacterium Synechococcus elongatus PCC 6301 chromosome: gene content and organization.</title>
        <authorList>
            <person name="Sugita C."/>
            <person name="Ogata K."/>
            <person name="Shikata M."/>
            <person name="Jikuya H."/>
            <person name="Takano J."/>
            <person name="Furumichi M."/>
            <person name="Kanehisa M."/>
            <person name="Omata T."/>
            <person name="Sugiura M."/>
            <person name="Sugita M."/>
        </authorList>
    </citation>
    <scope>NUCLEOTIDE SEQUENCE [LARGE SCALE GENOMIC DNA]</scope>
    <source>
        <strain evidence="12">ATCC 27144 / PCC 6301 / SAUG 1402/1</strain>
    </source>
</reference>
<dbReference type="InterPro" id="IPR005790">
    <property type="entry name" value="DNA_polIII_delta"/>
</dbReference>
<feature type="domain" description="DNA polymerase III delta subunit-like C-terminal" evidence="10">
    <location>
        <begin position="201"/>
        <end position="308"/>
    </location>
</feature>
<dbReference type="Gene3D" id="1.10.8.60">
    <property type="match status" value="1"/>
</dbReference>
<proteinExistence type="inferred from homology"/>
<sequence>MPVYYFWGEDEFALRQAVEKLRDRSVDPMWASFNSERIPPEQADGVLVALSLALTPPFGAGQRFIWLPETPLAQQCSDAVYAELTRTLPQMPETTVLLFSSTGKPNGRLKSTKLLQKVAELKEFSPIPPWRGEALEQQVVQVAHEVGVRLDREAVACLAAAVGNQTRQLYSELEKLKLFQGDRSEPVTARIVQALVSTTTQNSLQLAAAIRQGDCDRALSLVSDLIASNEPALRISATLIGQFRMWLWVKLLQERGERDPQAIATAAGIGNPKRVHFVLQEVRSLTSRQLQQTLPLLLDLEFGLKQGADPLGHLQSQVIALCQCCQPPRSRL</sequence>
<dbReference type="GO" id="GO:0003677">
    <property type="term" value="F:DNA binding"/>
    <property type="evidence" value="ECO:0007669"/>
    <property type="project" value="InterPro"/>
</dbReference>
<evidence type="ECO:0000313" key="12">
    <source>
        <dbReference type="Proteomes" id="UP000001175"/>
    </source>
</evidence>
<dbReference type="NCBIfam" id="TIGR01128">
    <property type="entry name" value="holA"/>
    <property type="match status" value="1"/>
</dbReference>
<dbReference type="SUPFAM" id="SSF48019">
    <property type="entry name" value="post-AAA+ oligomerization domain-like"/>
    <property type="match status" value="1"/>
</dbReference>
<dbReference type="EC" id="2.7.7.7" evidence="1"/>
<feature type="domain" description="DNA polymerase III delta N-terminal" evidence="9">
    <location>
        <begin position="4"/>
        <end position="124"/>
    </location>
</feature>
<keyword evidence="6" id="KW-0239">DNA-directed DNA polymerase</keyword>
<keyword evidence="5" id="KW-0235">DNA replication</keyword>